<evidence type="ECO:0000313" key="3">
    <source>
        <dbReference type="Proteomes" id="UP000799753"/>
    </source>
</evidence>
<gene>
    <name evidence="2" type="ORF">P280DRAFT_443515</name>
</gene>
<evidence type="ECO:0000256" key="1">
    <source>
        <dbReference type="SAM" id="MobiDB-lite"/>
    </source>
</evidence>
<dbReference type="Proteomes" id="UP000799753">
    <property type="component" value="Unassembled WGS sequence"/>
</dbReference>
<reference evidence="2" key="1">
    <citation type="journal article" date="2020" name="Stud. Mycol.">
        <title>101 Dothideomycetes genomes: a test case for predicting lifestyles and emergence of pathogens.</title>
        <authorList>
            <person name="Haridas S."/>
            <person name="Albert R."/>
            <person name="Binder M."/>
            <person name="Bloem J."/>
            <person name="Labutti K."/>
            <person name="Salamov A."/>
            <person name="Andreopoulos B."/>
            <person name="Baker S."/>
            <person name="Barry K."/>
            <person name="Bills G."/>
            <person name="Bluhm B."/>
            <person name="Cannon C."/>
            <person name="Castanera R."/>
            <person name="Culley D."/>
            <person name="Daum C."/>
            <person name="Ezra D."/>
            <person name="Gonzalez J."/>
            <person name="Henrissat B."/>
            <person name="Kuo A."/>
            <person name="Liang C."/>
            <person name="Lipzen A."/>
            <person name="Lutzoni F."/>
            <person name="Magnuson J."/>
            <person name="Mondo S."/>
            <person name="Nolan M."/>
            <person name="Ohm R."/>
            <person name="Pangilinan J."/>
            <person name="Park H.-J."/>
            <person name="Ramirez L."/>
            <person name="Alfaro M."/>
            <person name="Sun H."/>
            <person name="Tritt A."/>
            <person name="Yoshinaga Y."/>
            <person name="Zwiers L.-H."/>
            <person name="Turgeon B."/>
            <person name="Goodwin S."/>
            <person name="Spatafora J."/>
            <person name="Crous P."/>
            <person name="Grigoriev I."/>
        </authorList>
    </citation>
    <scope>NUCLEOTIDE SEQUENCE</scope>
    <source>
        <strain evidence="2">CBS 473.64</strain>
    </source>
</reference>
<organism evidence="2 3">
    <name type="scientific">Massarina eburnea CBS 473.64</name>
    <dbReference type="NCBI Taxonomy" id="1395130"/>
    <lineage>
        <taxon>Eukaryota</taxon>
        <taxon>Fungi</taxon>
        <taxon>Dikarya</taxon>
        <taxon>Ascomycota</taxon>
        <taxon>Pezizomycotina</taxon>
        <taxon>Dothideomycetes</taxon>
        <taxon>Pleosporomycetidae</taxon>
        <taxon>Pleosporales</taxon>
        <taxon>Massarineae</taxon>
        <taxon>Massarinaceae</taxon>
        <taxon>Massarina</taxon>
    </lineage>
</organism>
<accession>A0A6A6SCR6</accession>
<protein>
    <recommendedName>
        <fullName evidence="4">C6 zinc finger domain-containing protein</fullName>
    </recommendedName>
</protein>
<evidence type="ECO:0008006" key="4">
    <source>
        <dbReference type="Google" id="ProtNLM"/>
    </source>
</evidence>
<sequence>MFTPMIDQAISFFMLNMAWGLDSPPVHSKYYNQHLSTHGFHPVIATCMTALGMAGVANICMDIGLKRESTKWYADALKMTNKAIMDPEQVTSDNTLFATMLLGVFESTTNDKSFVGWANHVSGSASLLRIRGRQQFETPAGRRMWLQVIGLLTLQCMGMGEGLPSFVHDYNKEVDKWEDTKDPGVRFFHLHIATIELRARILKNKLTDLRTIVDRALELDVGAKEIITDMGKDWSYETEYCDLGTPGVFATSYHIYPHLAAAQTWNWIRYTRIYLHDLIRNSLIAGFSTSPPIFAGMEYIRLLESSTDALYRMQADIMASIPQYLHDTPRVPTCYTNDPHQDPLTAPISPPRDIQNHPSTTRSASPASPTSPFSRLGFIMPPSSSPFDRLPVIRVSGGYSSIWALYIAGATPIATPESQEFIIHTLLRASAEFGINQAKLLASTLKLKIESDKREGTGMAWHGGLGGKGGSGMGIAPMYMPMAGPHLSREDG</sequence>
<dbReference type="PANTHER" id="PTHR38791">
    <property type="entry name" value="ZN(II)2CYS6 TRANSCRIPTION FACTOR (EUROFUNG)-RELATED-RELATED"/>
    <property type="match status" value="1"/>
</dbReference>
<keyword evidence="3" id="KW-1185">Reference proteome</keyword>
<dbReference type="Pfam" id="PF11951">
    <property type="entry name" value="Fungal_trans_2"/>
    <property type="match status" value="1"/>
</dbReference>
<name>A0A6A6SCR6_9PLEO</name>
<dbReference type="InterPro" id="IPR021858">
    <property type="entry name" value="Fun_TF"/>
</dbReference>
<feature type="compositionally biased region" description="Low complexity" evidence="1">
    <location>
        <begin position="358"/>
        <end position="371"/>
    </location>
</feature>
<evidence type="ECO:0000313" key="2">
    <source>
        <dbReference type="EMBL" id="KAF2644641.1"/>
    </source>
</evidence>
<dbReference type="OrthoDB" id="2991872at2759"/>
<dbReference type="EMBL" id="MU006778">
    <property type="protein sequence ID" value="KAF2644641.1"/>
    <property type="molecule type" value="Genomic_DNA"/>
</dbReference>
<proteinExistence type="predicted"/>
<dbReference type="InterPro" id="IPR053175">
    <property type="entry name" value="DHMBA_Reg_Transcription_Factor"/>
</dbReference>
<dbReference type="PANTHER" id="PTHR38791:SF1">
    <property type="entry name" value="TRANSCRIPTION FACTOR, PUTATIVE-RELATED"/>
    <property type="match status" value="1"/>
</dbReference>
<feature type="region of interest" description="Disordered" evidence="1">
    <location>
        <begin position="337"/>
        <end position="371"/>
    </location>
</feature>
<dbReference type="AlphaFoldDB" id="A0A6A6SCR6"/>